<keyword evidence="3" id="KW-1185">Reference proteome</keyword>
<evidence type="ECO:0000256" key="1">
    <source>
        <dbReference type="SAM" id="MobiDB-lite"/>
    </source>
</evidence>
<name>A0A513ZYI1_9CAUD</name>
<dbReference type="EMBL" id="MK798143">
    <property type="protein sequence ID" value="QDH45756.1"/>
    <property type="molecule type" value="Genomic_DNA"/>
</dbReference>
<evidence type="ECO:0000313" key="2">
    <source>
        <dbReference type="EMBL" id="QDH45756.1"/>
    </source>
</evidence>
<protein>
    <submittedName>
        <fullName evidence="2">Uncharacterized protein</fullName>
    </submittedName>
</protein>
<dbReference type="Proteomes" id="UP000317930">
    <property type="component" value="Segment"/>
</dbReference>
<sequence>MYDYYQENAFQSRPQSMQKKQPKAPDPFDEIFEFELNIEQHLTPQQKQQRQIEETTKKFFSDGVWLATQEQRDSFRELSPADQLIATFGNCHGFAGSELEAICQHLQA</sequence>
<accession>A0A513ZYI1</accession>
<feature type="compositionally biased region" description="Polar residues" evidence="1">
    <location>
        <begin position="8"/>
        <end position="19"/>
    </location>
</feature>
<reference evidence="2 3" key="1">
    <citation type="submission" date="2019-04" db="EMBL/GenBank/DDBJ databases">
        <title>Complete genome sequence of Pantoea sp. infecting bacteriophage vB_PagM_AAM37.</title>
        <authorList>
            <person name="Truncaite L."/>
            <person name="Simoliuniene M."/>
            <person name="Zajanckauskaite A."/>
            <person name="Meskys R."/>
            <person name="Simoliunas E."/>
        </authorList>
    </citation>
    <scope>NUCLEOTIDE SEQUENCE [LARGE SCALE GENOMIC DNA]</scope>
    <source>
        <strain evidence="2">AAM37</strain>
    </source>
</reference>
<evidence type="ECO:0000313" key="3">
    <source>
        <dbReference type="Proteomes" id="UP000317930"/>
    </source>
</evidence>
<feature type="region of interest" description="Disordered" evidence="1">
    <location>
        <begin position="1"/>
        <end position="26"/>
    </location>
</feature>
<organism evidence="2 3">
    <name type="scientific">Pantoea phage vB_PagM_AAM37</name>
    <dbReference type="NCBI Taxonomy" id="2588093"/>
    <lineage>
        <taxon>Viruses</taxon>
        <taxon>Duplodnaviria</taxon>
        <taxon>Heunggongvirae</taxon>
        <taxon>Uroviricota</taxon>
        <taxon>Caudoviricetes</taxon>
        <taxon>Dibbivirus</taxon>
        <taxon>Dibbivirus AAM37</taxon>
    </lineage>
</organism>
<proteinExistence type="predicted"/>
<gene>
    <name evidence="2" type="ORF">AAM37_gp86</name>
</gene>